<organism evidence="1 2">
    <name type="scientific">Molorchus minor</name>
    <dbReference type="NCBI Taxonomy" id="1323400"/>
    <lineage>
        <taxon>Eukaryota</taxon>
        <taxon>Metazoa</taxon>
        <taxon>Ecdysozoa</taxon>
        <taxon>Arthropoda</taxon>
        <taxon>Hexapoda</taxon>
        <taxon>Insecta</taxon>
        <taxon>Pterygota</taxon>
        <taxon>Neoptera</taxon>
        <taxon>Endopterygota</taxon>
        <taxon>Coleoptera</taxon>
        <taxon>Polyphaga</taxon>
        <taxon>Cucujiformia</taxon>
        <taxon>Chrysomeloidea</taxon>
        <taxon>Cerambycidae</taxon>
        <taxon>Lamiinae</taxon>
        <taxon>Monochamini</taxon>
        <taxon>Molorchus</taxon>
    </lineage>
</organism>
<evidence type="ECO:0000313" key="1">
    <source>
        <dbReference type="EMBL" id="KAJ8978823.1"/>
    </source>
</evidence>
<proteinExistence type="predicted"/>
<gene>
    <name evidence="1" type="ORF">NQ317_018914</name>
</gene>
<keyword evidence="2" id="KW-1185">Reference proteome</keyword>
<reference evidence="1" key="1">
    <citation type="journal article" date="2023" name="Insect Mol. Biol.">
        <title>Genome sequencing provides insights into the evolution of gene families encoding plant cell wall-degrading enzymes in longhorned beetles.</title>
        <authorList>
            <person name="Shin N.R."/>
            <person name="Okamura Y."/>
            <person name="Kirsch R."/>
            <person name="Pauchet Y."/>
        </authorList>
    </citation>
    <scope>NUCLEOTIDE SEQUENCE</scope>
    <source>
        <strain evidence="1">MMC_N1</strain>
    </source>
</reference>
<evidence type="ECO:0000313" key="2">
    <source>
        <dbReference type="Proteomes" id="UP001162164"/>
    </source>
</evidence>
<sequence length="134" mass="14989">MKTCGSNNDGALPHYSRIVRDYLGEVFQNRSSKLLILTLEFKSNSEKLKLKQLYEVPSIRSHQVVAIRSWVALTAFKSVITNELCLLFIGEISTAIKNYDLLRNSGQISTVSLFAVSEARTSTFLAVLQDSCLD</sequence>
<accession>A0ABQ9JLG5</accession>
<dbReference type="Proteomes" id="UP001162164">
    <property type="component" value="Unassembled WGS sequence"/>
</dbReference>
<protein>
    <submittedName>
        <fullName evidence="1">Uncharacterized protein</fullName>
    </submittedName>
</protein>
<comment type="caution">
    <text evidence="1">The sequence shown here is derived from an EMBL/GenBank/DDBJ whole genome shotgun (WGS) entry which is preliminary data.</text>
</comment>
<name>A0ABQ9JLG5_9CUCU</name>
<dbReference type="EMBL" id="JAPWTJ010000400">
    <property type="protein sequence ID" value="KAJ8978823.1"/>
    <property type="molecule type" value="Genomic_DNA"/>
</dbReference>